<keyword evidence="5" id="KW-0472">Membrane</keyword>
<dbReference type="GO" id="GO:0006886">
    <property type="term" value="P:intracellular protein transport"/>
    <property type="evidence" value="ECO:0007669"/>
    <property type="project" value="InterPro"/>
</dbReference>
<evidence type="ECO:0000259" key="6">
    <source>
        <dbReference type="Pfam" id="PF01602"/>
    </source>
</evidence>
<evidence type="ECO:0000256" key="5">
    <source>
        <dbReference type="ARBA" id="ARBA00023136"/>
    </source>
</evidence>
<dbReference type="InterPro" id="IPR011989">
    <property type="entry name" value="ARM-like"/>
</dbReference>
<gene>
    <name evidence="7" type="ORF">FSP39_007212</name>
</gene>
<dbReference type="Proteomes" id="UP001186944">
    <property type="component" value="Unassembled WGS sequence"/>
</dbReference>
<evidence type="ECO:0000313" key="7">
    <source>
        <dbReference type="EMBL" id="KAK3089869.1"/>
    </source>
</evidence>
<evidence type="ECO:0000256" key="3">
    <source>
        <dbReference type="ARBA" id="ARBA00022448"/>
    </source>
</evidence>
<dbReference type="GO" id="GO:0016192">
    <property type="term" value="P:vesicle-mediated transport"/>
    <property type="evidence" value="ECO:0007669"/>
    <property type="project" value="InterPro"/>
</dbReference>
<dbReference type="InterPro" id="IPR016024">
    <property type="entry name" value="ARM-type_fold"/>
</dbReference>
<protein>
    <recommendedName>
        <fullName evidence="6">Clathrin/coatomer adaptor adaptin-like N-terminal domain-containing protein</fullName>
    </recommendedName>
</protein>
<dbReference type="SUPFAM" id="SSF48371">
    <property type="entry name" value="ARM repeat"/>
    <property type="match status" value="1"/>
</dbReference>
<reference evidence="7" key="1">
    <citation type="submission" date="2019-08" db="EMBL/GenBank/DDBJ databases">
        <title>The improved chromosome-level genome for the pearl oyster Pinctada fucata martensii using PacBio sequencing and Hi-C.</title>
        <authorList>
            <person name="Zheng Z."/>
        </authorList>
    </citation>
    <scope>NUCLEOTIDE SEQUENCE</scope>
    <source>
        <strain evidence="7">ZZ-2019</strain>
        <tissue evidence="7">Adductor muscle</tissue>
    </source>
</reference>
<feature type="domain" description="Clathrin/coatomer adaptor adaptin-like N-terminal" evidence="6">
    <location>
        <begin position="2"/>
        <end position="489"/>
    </location>
</feature>
<sequence length="499" mass="56263">QASGSDLKELLPGVLKLLAHHDLVVKKFVYGFLASYANKNPDVALLSVNTLSQECSDSNPMVRGLALKTLCSMNHESFAEYGLRAVSQGLNDKSAYVRRIAVTCCGRFYHQKIDLYNDGGLINQLYGMLRDSDSIVIVNAVMILEGILREEGGIVINTKIAHHLLNKLDQFSSWGLSYIFMILKKYTAKSEDEVFDVINILDKYLTHNNASVSCECLQLFLHFIKEMPNLRPEVFRRSFESISRILNHGNSELVFILLQFIDKFSEDFIHVSLLQSHHQLLYCKKNEPVYLKMMKLHLLPMAASSQNVLEIIEEVSLLGKSSDKQVSQCAVKSIKELMSIEPSCVGVAIRKLKLLLETSEHHVFSSVLQVFQTLDLQDNESVSDIMSTIHTKFHLLKEENGQLAFLTILSCNSQHIANGAYILEEFLDLYEESYSDIVKCYVLSTCVKLFFSHPASTQSILGRLLEVFSHDANVAVRDQALFHYSVLSQGVSVAREILV</sequence>
<evidence type="ECO:0000313" key="8">
    <source>
        <dbReference type="Proteomes" id="UP001186944"/>
    </source>
</evidence>
<dbReference type="GO" id="GO:0030117">
    <property type="term" value="C:membrane coat"/>
    <property type="evidence" value="ECO:0007669"/>
    <property type="project" value="InterPro"/>
</dbReference>
<comment type="subcellular location">
    <subcellularLocation>
        <location evidence="1">Endomembrane system</location>
    </subcellularLocation>
</comment>
<organism evidence="7 8">
    <name type="scientific">Pinctada imbricata</name>
    <name type="common">Atlantic pearl-oyster</name>
    <name type="synonym">Pinctada martensii</name>
    <dbReference type="NCBI Taxonomy" id="66713"/>
    <lineage>
        <taxon>Eukaryota</taxon>
        <taxon>Metazoa</taxon>
        <taxon>Spiralia</taxon>
        <taxon>Lophotrochozoa</taxon>
        <taxon>Mollusca</taxon>
        <taxon>Bivalvia</taxon>
        <taxon>Autobranchia</taxon>
        <taxon>Pteriomorphia</taxon>
        <taxon>Pterioida</taxon>
        <taxon>Pterioidea</taxon>
        <taxon>Pteriidae</taxon>
        <taxon>Pinctada</taxon>
    </lineage>
</organism>
<evidence type="ECO:0000256" key="4">
    <source>
        <dbReference type="ARBA" id="ARBA00022927"/>
    </source>
</evidence>
<evidence type="ECO:0000256" key="2">
    <source>
        <dbReference type="ARBA" id="ARBA00006613"/>
    </source>
</evidence>
<dbReference type="InterPro" id="IPR002553">
    <property type="entry name" value="Clathrin/coatomer_adapt-like_N"/>
</dbReference>
<comment type="caution">
    <text evidence="7">The sequence shown here is derived from an EMBL/GenBank/DDBJ whole genome shotgun (WGS) entry which is preliminary data.</text>
</comment>
<keyword evidence="8" id="KW-1185">Reference proteome</keyword>
<dbReference type="GO" id="GO:0012505">
    <property type="term" value="C:endomembrane system"/>
    <property type="evidence" value="ECO:0007669"/>
    <property type="project" value="UniProtKB-SubCell"/>
</dbReference>
<accession>A0AA88XZC3</accession>
<dbReference type="PANTHER" id="PTHR11134">
    <property type="entry name" value="ADAPTOR COMPLEX SUBUNIT BETA FAMILY MEMBER"/>
    <property type="match status" value="1"/>
</dbReference>
<dbReference type="Pfam" id="PF01602">
    <property type="entry name" value="Adaptin_N"/>
    <property type="match status" value="1"/>
</dbReference>
<comment type="similarity">
    <text evidence="2">Belongs to the adaptor complexes large subunit family.</text>
</comment>
<evidence type="ECO:0000256" key="1">
    <source>
        <dbReference type="ARBA" id="ARBA00004308"/>
    </source>
</evidence>
<proteinExistence type="inferred from homology"/>
<dbReference type="InterPro" id="IPR026739">
    <property type="entry name" value="AP_beta"/>
</dbReference>
<dbReference type="EMBL" id="VSWD01000010">
    <property type="protein sequence ID" value="KAK3089869.1"/>
    <property type="molecule type" value="Genomic_DNA"/>
</dbReference>
<dbReference type="GO" id="GO:0030276">
    <property type="term" value="F:clathrin binding"/>
    <property type="evidence" value="ECO:0007669"/>
    <property type="project" value="InterPro"/>
</dbReference>
<name>A0AA88XZC3_PINIB</name>
<feature type="non-terminal residue" evidence="7">
    <location>
        <position position="1"/>
    </location>
</feature>
<dbReference type="AlphaFoldDB" id="A0AA88XZC3"/>
<keyword evidence="3" id="KW-0813">Transport</keyword>
<keyword evidence="4" id="KW-0653">Protein transport</keyword>
<dbReference type="Gene3D" id="1.25.10.10">
    <property type="entry name" value="Leucine-rich Repeat Variant"/>
    <property type="match status" value="1"/>
</dbReference>
<dbReference type="PIRSF" id="PIRSF002291">
    <property type="entry name" value="AP_complex_beta"/>
    <property type="match status" value="1"/>
</dbReference>
<dbReference type="InterPro" id="IPR016342">
    <property type="entry name" value="AP_complex_bsu_1_2_4"/>
</dbReference>